<evidence type="ECO:0000256" key="2">
    <source>
        <dbReference type="ARBA" id="ARBA00022692"/>
    </source>
</evidence>
<dbReference type="AlphaFoldDB" id="A0A3M7RUV6"/>
<comment type="caution">
    <text evidence="6">The sequence shown here is derived from an EMBL/GenBank/DDBJ whole genome shotgun (WGS) entry which is preliminary data.</text>
</comment>
<dbReference type="PANTHER" id="PTHR12778:SF9">
    <property type="entry name" value="ACETYL-COENZYME A TRANSPORTER 1"/>
    <property type="match status" value="1"/>
</dbReference>
<dbReference type="PANTHER" id="PTHR12778">
    <property type="entry name" value="SOLUTE CARRIER FAMILY 33 ACETYL-COA TRANSPORTER -RELATED"/>
    <property type="match status" value="1"/>
</dbReference>
<dbReference type="STRING" id="10195.A0A3M7RUV6"/>
<reference evidence="6 7" key="1">
    <citation type="journal article" date="2018" name="Sci. Rep.">
        <title>Genomic signatures of local adaptation to the degree of environmental predictability in rotifers.</title>
        <authorList>
            <person name="Franch-Gras L."/>
            <person name="Hahn C."/>
            <person name="Garcia-Roger E.M."/>
            <person name="Carmona M.J."/>
            <person name="Serra M."/>
            <person name="Gomez A."/>
        </authorList>
    </citation>
    <scope>NUCLEOTIDE SEQUENCE [LARGE SCALE GENOMIC DNA]</scope>
    <source>
        <strain evidence="6">HYR1</strain>
    </source>
</reference>
<dbReference type="Proteomes" id="UP000276133">
    <property type="component" value="Unassembled WGS sequence"/>
</dbReference>
<gene>
    <name evidence="6" type="ORF">BpHYR1_030259</name>
</gene>
<dbReference type="Pfam" id="PF13000">
    <property type="entry name" value="Acatn"/>
    <property type="match status" value="1"/>
</dbReference>
<dbReference type="GO" id="GO:0016020">
    <property type="term" value="C:membrane"/>
    <property type="evidence" value="ECO:0007669"/>
    <property type="project" value="UniProtKB-SubCell"/>
</dbReference>
<dbReference type="Gene3D" id="1.20.1250.20">
    <property type="entry name" value="MFS general substrate transporter like domains"/>
    <property type="match status" value="1"/>
</dbReference>
<evidence type="ECO:0000256" key="5">
    <source>
        <dbReference type="SAM" id="Phobius"/>
    </source>
</evidence>
<evidence type="ECO:0000256" key="1">
    <source>
        <dbReference type="ARBA" id="ARBA00004141"/>
    </source>
</evidence>
<dbReference type="InterPro" id="IPR024371">
    <property type="entry name" value="AcetylCoA_trans_1-like"/>
</dbReference>
<dbReference type="InterPro" id="IPR036259">
    <property type="entry name" value="MFS_trans_sf"/>
</dbReference>
<feature type="transmembrane region" description="Helical" evidence="5">
    <location>
        <begin position="37"/>
        <end position="61"/>
    </location>
</feature>
<evidence type="ECO:0000256" key="3">
    <source>
        <dbReference type="ARBA" id="ARBA00022989"/>
    </source>
</evidence>
<keyword evidence="3 5" id="KW-1133">Transmembrane helix</keyword>
<dbReference type="GO" id="GO:0035348">
    <property type="term" value="P:acetyl-CoA transmembrane transport"/>
    <property type="evidence" value="ECO:0007669"/>
    <property type="project" value="InterPro"/>
</dbReference>
<keyword evidence="7" id="KW-1185">Reference proteome</keyword>
<feature type="transmembrane region" description="Helical" evidence="5">
    <location>
        <begin position="73"/>
        <end position="96"/>
    </location>
</feature>
<dbReference type="EMBL" id="REGN01002576">
    <property type="protein sequence ID" value="RNA27249.1"/>
    <property type="molecule type" value="Genomic_DNA"/>
</dbReference>
<sequence>MLAQVPEDQVEVLSLFEENKNEKPFNQAKKSEDLNNIFFLTFLYVILGIPIGLAFSIPLILSTRKVSYSEQGTYSFAIWPFSLKLLWAPLIDAFFVRKIGRRKTWVVSCQFISGLVMIILASRVNKLIDENIEHKKKEIFLLALFFGLIVFLSATQDVALDAWSLDLLMDLVILKEFTFIQKLSSINHNLKEFRD</sequence>
<feature type="transmembrane region" description="Helical" evidence="5">
    <location>
        <begin position="139"/>
        <end position="160"/>
    </location>
</feature>
<comment type="subcellular location">
    <subcellularLocation>
        <location evidence="1">Membrane</location>
        <topology evidence="1">Multi-pass membrane protein</topology>
    </subcellularLocation>
</comment>
<organism evidence="6 7">
    <name type="scientific">Brachionus plicatilis</name>
    <name type="common">Marine rotifer</name>
    <name type="synonym">Brachionus muelleri</name>
    <dbReference type="NCBI Taxonomy" id="10195"/>
    <lineage>
        <taxon>Eukaryota</taxon>
        <taxon>Metazoa</taxon>
        <taxon>Spiralia</taxon>
        <taxon>Gnathifera</taxon>
        <taxon>Rotifera</taxon>
        <taxon>Eurotatoria</taxon>
        <taxon>Monogononta</taxon>
        <taxon>Pseudotrocha</taxon>
        <taxon>Ploima</taxon>
        <taxon>Brachionidae</taxon>
        <taxon>Brachionus</taxon>
    </lineage>
</organism>
<protein>
    <submittedName>
        <fullName evidence="6">Acetyl-coenzyme A transporter 1</fullName>
    </submittedName>
</protein>
<evidence type="ECO:0000313" key="7">
    <source>
        <dbReference type="Proteomes" id="UP000276133"/>
    </source>
</evidence>
<evidence type="ECO:0000313" key="6">
    <source>
        <dbReference type="EMBL" id="RNA27249.1"/>
    </source>
</evidence>
<keyword evidence="4 5" id="KW-0472">Membrane</keyword>
<dbReference type="OrthoDB" id="6415790at2759"/>
<proteinExistence type="predicted"/>
<name>A0A3M7RUV6_BRAPC</name>
<keyword evidence="2 5" id="KW-0812">Transmembrane</keyword>
<evidence type="ECO:0000256" key="4">
    <source>
        <dbReference type="ARBA" id="ARBA00023136"/>
    </source>
</evidence>
<accession>A0A3M7RUV6</accession>
<dbReference type="InterPro" id="IPR004752">
    <property type="entry name" value="AmpG_permease/AT-1"/>
</dbReference>
<dbReference type="GO" id="GO:0008521">
    <property type="term" value="F:acetyl-CoA transmembrane transporter activity"/>
    <property type="evidence" value="ECO:0007669"/>
    <property type="project" value="InterPro"/>
</dbReference>
<feature type="transmembrane region" description="Helical" evidence="5">
    <location>
        <begin position="105"/>
        <end position="124"/>
    </location>
</feature>